<dbReference type="EMBL" id="CP157400">
    <property type="protein sequence ID" value="XBS08544.1"/>
    <property type="molecule type" value="Genomic_DNA"/>
</dbReference>
<dbReference type="CDD" id="cd00211">
    <property type="entry name" value="PTS_IIA_fru"/>
    <property type="match status" value="1"/>
</dbReference>
<evidence type="ECO:0000256" key="1">
    <source>
        <dbReference type="ARBA" id="ARBA00022679"/>
    </source>
</evidence>
<dbReference type="InterPro" id="IPR011608">
    <property type="entry name" value="PRD"/>
</dbReference>
<proteinExistence type="predicted"/>
<feature type="domain" description="PRD" evidence="5">
    <location>
        <begin position="304"/>
        <end position="411"/>
    </location>
</feature>
<feature type="domain" description="PTS EIIA type-2" evidence="3">
    <location>
        <begin position="554"/>
        <end position="697"/>
    </location>
</feature>
<accession>A0AAU7NLU6</accession>
<dbReference type="SUPFAM" id="SSF52794">
    <property type="entry name" value="PTS system IIB component-like"/>
    <property type="match status" value="1"/>
</dbReference>
<dbReference type="Pfam" id="PF00874">
    <property type="entry name" value="PRD"/>
    <property type="match status" value="1"/>
</dbReference>
<organism evidence="6">
    <name type="scientific">Pediococcus pentosaceus CGMCC 7049</name>
    <dbReference type="NCBI Taxonomy" id="1460385"/>
    <lineage>
        <taxon>Bacteria</taxon>
        <taxon>Bacillati</taxon>
        <taxon>Bacillota</taxon>
        <taxon>Bacilli</taxon>
        <taxon>Lactobacillales</taxon>
        <taxon>Lactobacillaceae</taxon>
        <taxon>Pediococcus</taxon>
    </lineage>
</organism>
<dbReference type="PROSITE" id="PS51094">
    <property type="entry name" value="PTS_EIIA_TYPE_2"/>
    <property type="match status" value="1"/>
</dbReference>
<dbReference type="PANTHER" id="PTHR30185:SF9">
    <property type="entry name" value="MANNITOL-SPECIFIC PHOSPHOTRANSFERASE ENZYME IIA COMPONENT"/>
    <property type="match status" value="1"/>
</dbReference>
<dbReference type="Pfam" id="PF00359">
    <property type="entry name" value="PTS_EIIA_2"/>
    <property type="match status" value="1"/>
</dbReference>
<dbReference type="Gene3D" id="1.10.10.10">
    <property type="entry name" value="Winged helix-like DNA-binding domain superfamily/Winged helix DNA-binding domain"/>
    <property type="match status" value="1"/>
</dbReference>
<dbReference type="Gene3D" id="3.40.930.10">
    <property type="entry name" value="Mannitol-specific EII, Chain A"/>
    <property type="match status" value="1"/>
</dbReference>
<dbReference type="SUPFAM" id="SSF63520">
    <property type="entry name" value="PTS-regulatory domain, PRD"/>
    <property type="match status" value="1"/>
</dbReference>
<dbReference type="InterPro" id="IPR016152">
    <property type="entry name" value="PTrfase/Anion_transptr"/>
</dbReference>
<dbReference type="PROSITE" id="PS51099">
    <property type="entry name" value="PTS_EIIB_TYPE_2"/>
    <property type="match status" value="1"/>
</dbReference>
<gene>
    <name evidence="6" type="ORF">BB06_00905</name>
</gene>
<protein>
    <submittedName>
        <fullName evidence="6">PTS sugar transporter subunit IIA</fullName>
    </submittedName>
</protein>
<evidence type="ECO:0000259" key="5">
    <source>
        <dbReference type="PROSITE" id="PS51372"/>
    </source>
</evidence>
<name>A0AAU7NLU6_PEDPE</name>
<feature type="domain" description="PTS EIIB type-2" evidence="4">
    <location>
        <begin position="411"/>
        <end position="500"/>
    </location>
</feature>
<sequence>MFEFSNSEKEIVSILLENDVLYTIKDLATELGLSNRAIYYNISNISKKLIKNKIEPPRNIRGQGYYFSEKSKQKVKHELNTNSVEKINLDSETRRAFLIFLMLIDSKINSISKMAKIMNVTKNTILNDQKVIALFFEKYNVDVIGDAKGHHVLGKESNIRAAIQAESKKIAFSLFRIRHGENKLMELEEVRVITNLKTIIKIWLENIEQNSFLNFTDDGKNYLENYYMIVLMRILNGNQLKITEIVPSQQDQNRLKKQNEFEMASELLSQLGLQYGECKGEVFFLESLLLGTQKNEVGFSGEENVKSKLKRVTKEVVDNFKKLSGMRTNNEAQLLSDLYTHFLSAFYRIKYHHQYTDGMVTQVKNKYFNVYTYTKMSLQPFEKLNVERLNENEISLIAIYFGSQMLQQNKGAVLLVCSAGLGTSRLLKEEILAHFPTVNIVGPITKSEYNNISKIEYSLVISTTPLNERGTQVIQLSPILTLHDLSMLKKLFIANKVTRIVSARSKYSALMDIISDTAKIKDYTRLSEKVKEILAINSEENSIPNQNKYPHLSDLLTHETVKFTNEKNLDWQMAIEEAAHPLIRSNKIDERYVNAMIRNVRENGPYINIGKMIALAHAKPEEGVNDLGMTLFHLSNPVYLVDKNHPIKLFFVLAAVDEESHVNAMSELAALLGDEDKLNELIKAQNFKDIEKIILKEEI</sequence>
<reference evidence="6" key="1">
    <citation type="submission" date="2014-02" db="EMBL/GenBank/DDBJ databases">
        <authorList>
            <person name="Zhao D."/>
            <person name="Dong X."/>
            <person name="Li Y."/>
            <person name="Lv L."/>
            <person name="Zhao D."/>
            <person name="Gao Y."/>
            <person name="Wang Y."/>
            <person name="Li Y."/>
        </authorList>
    </citation>
    <scope>NUCLEOTIDE SEQUENCE</scope>
    <source>
        <strain evidence="6">CGMCC 7049</strain>
    </source>
</reference>
<evidence type="ECO:0000259" key="4">
    <source>
        <dbReference type="PROSITE" id="PS51099"/>
    </source>
</evidence>
<dbReference type="Gene3D" id="1.10.1790.10">
    <property type="entry name" value="PRD domain"/>
    <property type="match status" value="1"/>
</dbReference>
<dbReference type="RefSeq" id="WP_230491317.1">
    <property type="nucleotide sequence ID" value="NZ_CP157400.1"/>
</dbReference>
<dbReference type="InterPro" id="IPR036634">
    <property type="entry name" value="PRD_sf"/>
</dbReference>
<dbReference type="Gene3D" id="3.40.50.2300">
    <property type="match status" value="1"/>
</dbReference>
<dbReference type="InterPro" id="IPR036095">
    <property type="entry name" value="PTS_EIIB-like_sf"/>
</dbReference>
<dbReference type="CDD" id="cd05568">
    <property type="entry name" value="PTS_IIB_bgl_like"/>
    <property type="match status" value="1"/>
</dbReference>
<dbReference type="AlphaFoldDB" id="A0AAU7NLU6"/>
<keyword evidence="6" id="KW-0813">Transport</keyword>
<dbReference type="GO" id="GO:0006355">
    <property type="term" value="P:regulation of DNA-templated transcription"/>
    <property type="evidence" value="ECO:0007669"/>
    <property type="project" value="InterPro"/>
</dbReference>
<dbReference type="InterPro" id="IPR013011">
    <property type="entry name" value="PTS_EIIB_2"/>
</dbReference>
<dbReference type="InterPro" id="IPR002178">
    <property type="entry name" value="PTS_EIIA_type-2_dom"/>
</dbReference>
<keyword evidence="1" id="KW-0808">Transferase</keyword>
<dbReference type="GO" id="GO:0009401">
    <property type="term" value="P:phosphoenolpyruvate-dependent sugar phosphotransferase system"/>
    <property type="evidence" value="ECO:0007669"/>
    <property type="project" value="InterPro"/>
</dbReference>
<dbReference type="InterPro" id="IPR050661">
    <property type="entry name" value="BglG_antiterminators"/>
</dbReference>
<dbReference type="SUPFAM" id="SSF55804">
    <property type="entry name" value="Phoshotransferase/anion transport protein"/>
    <property type="match status" value="1"/>
</dbReference>
<dbReference type="PROSITE" id="PS51372">
    <property type="entry name" value="PRD_2"/>
    <property type="match status" value="1"/>
</dbReference>
<evidence type="ECO:0000259" key="3">
    <source>
        <dbReference type="PROSITE" id="PS51094"/>
    </source>
</evidence>
<evidence type="ECO:0000256" key="2">
    <source>
        <dbReference type="ARBA" id="ARBA00022737"/>
    </source>
</evidence>
<dbReference type="PANTHER" id="PTHR30185">
    <property type="entry name" value="CRYPTIC BETA-GLUCOSIDE BGL OPERON ANTITERMINATOR"/>
    <property type="match status" value="1"/>
</dbReference>
<keyword evidence="6" id="KW-0762">Sugar transport</keyword>
<dbReference type="GO" id="GO:0008982">
    <property type="term" value="F:protein-N(PI)-phosphohistidine-sugar phosphotransferase activity"/>
    <property type="evidence" value="ECO:0007669"/>
    <property type="project" value="InterPro"/>
</dbReference>
<reference evidence="6" key="2">
    <citation type="submission" date="2024-05" db="EMBL/GenBank/DDBJ databases">
        <authorList>
            <person name="Chen H."/>
        </authorList>
    </citation>
    <scope>NUCLEOTIDE SEQUENCE</scope>
    <source>
        <strain evidence="6">CGMCC 7049</strain>
    </source>
</reference>
<evidence type="ECO:0000313" key="6">
    <source>
        <dbReference type="EMBL" id="XBS08544.1"/>
    </source>
</evidence>
<dbReference type="InterPro" id="IPR036388">
    <property type="entry name" value="WH-like_DNA-bd_sf"/>
</dbReference>
<keyword evidence="2" id="KW-0677">Repeat</keyword>